<name>A0A4D6L4V1_VIGUN</name>
<accession>A0A4D6L4V1</accession>
<organism evidence="1 2">
    <name type="scientific">Vigna unguiculata</name>
    <name type="common">Cowpea</name>
    <dbReference type="NCBI Taxonomy" id="3917"/>
    <lineage>
        <taxon>Eukaryota</taxon>
        <taxon>Viridiplantae</taxon>
        <taxon>Streptophyta</taxon>
        <taxon>Embryophyta</taxon>
        <taxon>Tracheophyta</taxon>
        <taxon>Spermatophyta</taxon>
        <taxon>Magnoliopsida</taxon>
        <taxon>eudicotyledons</taxon>
        <taxon>Gunneridae</taxon>
        <taxon>Pentapetalae</taxon>
        <taxon>rosids</taxon>
        <taxon>fabids</taxon>
        <taxon>Fabales</taxon>
        <taxon>Fabaceae</taxon>
        <taxon>Papilionoideae</taxon>
        <taxon>50 kb inversion clade</taxon>
        <taxon>NPAAA clade</taxon>
        <taxon>indigoferoid/millettioid clade</taxon>
        <taxon>Phaseoleae</taxon>
        <taxon>Vigna</taxon>
    </lineage>
</organism>
<dbReference type="AlphaFoldDB" id="A0A4D6L4V1"/>
<dbReference type="Proteomes" id="UP000501690">
    <property type="component" value="Linkage Group LG2"/>
</dbReference>
<proteinExistence type="predicted"/>
<evidence type="ECO:0000313" key="1">
    <source>
        <dbReference type="EMBL" id="QCD83541.1"/>
    </source>
</evidence>
<reference evidence="1 2" key="1">
    <citation type="submission" date="2019-04" db="EMBL/GenBank/DDBJ databases">
        <title>An improved genome assembly and genetic linkage map for asparagus bean, Vigna unguiculata ssp. sesquipedialis.</title>
        <authorList>
            <person name="Xia Q."/>
            <person name="Zhang R."/>
            <person name="Dong Y."/>
        </authorList>
    </citation>
    <scope>NUCLEOTIDE SEQUENCE [LARGE SCALE GENOMIC DNA]</scope>
    <source>
        <tissue evidence="1">Leaf</tissue>
    </source>
</reference>
<keyword evidence="2" id="KW-1185">Reference proteome</keyword>
<sequence>MVQVASGGMVVVVVDSLLVESISSSIVAIAGVSSYDDSFPLRFFNTRTLLNGCRCRRLASTRIDPVQYRPVSPLTMTASRFASLTRELYSVPLSLFVSPTLLFCQKEFG</sequence>
<evidence type="ECO:0000313" key="2">
    <source>
        <dbReference type="Proteomes" id="UP000501690"/>
    </source>
</evidence>
<gene>
    <name evidence="1" type="ORF">DEO72_LG2g3887</name>
</gene>
<dbReference type="EMBL" id="CP039346">
    <property type="protein sequence ID" value="QCD83541.1"/>
    <property type="molecule type" value="Genomic_DNA"/>
</dbReference>
<protein>
    <submittedName>
        <fullName evidence="1">Uncharacterized protein</fullName>
    </submittedName>
</protein>